<sequence>MRAGAKIMFFLALFLTVCTVVYIVSTAYVEDDGYLMETFGVEWAGSVAMVLATLLCLMLGGYLQFVESRQDLLPEDYEEAEIGDAAGAYGFFSPSSIWPFAMSVSIAVLGFGIIYMYYWMIALGAVMLIWATTMLSLQYGLPKEKH</sequence>
<evidence type="ECO:0000256" key="4">
    <source>
        <dbReference type="ARBA" id="ARBA00022475"/>
    </source>
</evidence>
<proteinExistence type="inferred from homology"/>
<feature type="transmembrane region" description="Helical" evidence="11">
    <location>
        <begin position="97"/>
        <end position="115"/>
    </location>
</feature>
<organism evidence="12 13">
    <name type="scientific">Corynebacterium uterequi</name>
    <dbReference type="NCBI Taxonomy" id="1072256"/>
    <lineage>
        <taxon>Bacteria</taxon>
        <taxon>Bacillati</taxon>
        <taxon>Actinomycetota</taxon>
        <taxon>Actinomycetes</taxon>
        <taxon>Mycobacteriales</taxon>
        <taxon>Corynebacteriaceae</taxon>
        <taxon>Corynebacterium</taxon>
    </lineage>
</organism>
<dbReference type="OrthoDB" id="5244617at2"/>
<dbReference type="PATRIC" id="fig|1072256.5.peg.1489"/>
<evidence type="ECO:0000256" key="5">
    <source>
        <dbReference type="ARBA" id="ARBA00022692"/>
    </source>
</evidence>
<comment type="subunit">
    <text evidence="10">Associates with subunits I, II and III to form cytochrome c oxidase.</text>
</comment>
<dbReference type="InterPro" id="IPR021050">
    <property type="entry name" value="Cyt_c_oxidase_su4_actinobac"/>
</dbReference>
<evidence type="ECO:0000256" key="1">
    <source>
        <dbReference type="ARBA" id="ARBA00002536"/>
    </source>
</evidence>
<evidence type="ECO:0000256" key="3">
    <source>
        <dbReference type="ARBA" id="ARBA00006870"/>
    </source>
</evidence>
<dbReference type="EC" id="7.1.1.9" evidence="10"/>
<keyword evidence="7 11" id="KW-1133">Transmembrane helix</keyword>
<keyword evidence="12" id="KW-0560">Oxidoreductase</keyword>
<comment type="subcellular location">
    <subcellularLocation>
        <location evidence="2">Cell membrane</location>
        <topology evidence="2">Multi-pass membrane protein</topology>
    </subcellularLocation>
</comment>
<evidence type="ECO:0000313" key="13">
    <source>
        <dbReference type="Proteomes" id="UP000035548"/>
    </source>
</evidence>
<protein>
    <recommendedName>
        <fullName evidence="10">Cytochrome c oxidase polypeptide 4</fullName>
        <ecNumber evidence="10">7.1.1.9</ecNumber>
    </recommendedName>
    <alternativeName>
        <fullName evidence="10">Cytochrome aa3 subunit 4</fullName>
    </alternativeName>
    <alternativeName>
        <fullName evidence="10">Cytochrome c oxidase polypeptide IV</fullName>
    </alternativeName>
</protein>
<dbReference type="PIRSF" id="PIRSF017385">
    <property type="entry name" value="CtaF"/>
    <property type="match status" value="1"/>
</dbReference>
<feature type="transmembrane region" description="Helical" evidence="11">
    <location>
        <begin position="121"/>
        <end position="141"/>
    </location>
</feature>
<dbReference type="GO" id="GO:0016491">
    <property type="term" value="F:oxidoreductase activity"/>
    <property type="evidence" value="ECO:0007669"/>
    <property type="project" value="UniProtKB-KW"/>
</dbReference>
<comment type="similarity">
    <text evidence="3 10">Belongs to the cytochrome c oxidase bacterial subunit CtaF family.</text>
</comment>
<dbReference type="STRING" id="1072256.CUTER_07530"/>
<evidence type="ECO:0000256" key="7">
    <source>
        <dbReference type="ARBA" id="ARBA00022989"/>
    </source>
</evidence>
<keyword evidence="6 10" id="KW-1278">Translocase</keyword>
<evidence type="ECO:0000313" key="12">
    <source>
        <dbReference type="EMBL" id="AKK11495.1"/>
    </source>
</evidence>
<dbReference type="Pfam" id="PF12270">
    <property type="entry name" value="Cyt_c_ox_IV"/>
    <property type="match status" value="1"/>
</dbReference>
<evidence type="ECO:0000256" key="2">
    <source>
        <dbReference type="ARBA" id="ARBA00004651"/>
    </source>
</evidence>
<keyword evidence="8 10" id="KW-0472">Membrane</keyword>
<evidence type="ECO:0000256" key="11">
    <source>
        <dbReference type="SAM" id="Phobius"/>
    </source>
</evidence>
<name>A0A0G3HFH0_9CORY</name>
<evidence type="ECO:0000256" key="9">
    <source>
        <dbReference type="ARBA" id="ARBA00047816"/>
    </source>
</evidence>
<gene>
    <name evidence="12" type="primary">ctaF</name>
    <name evidence="12" type="ORF">CUTER_07530</name>
</gene>
<feature type="transmembrane region" description="Helical" evidence="11">
    <location>
        <begin position="7"/>
        <end position="29"/>
    </location>
</feature>
<dbReference type="Proteomes" id="UP000035548">
    <property type="component" value="Chromosome"/>
</dbReference>
<dbReference type="RefSeq" id="WP_047259902.1">
    <property type="nucleotide sequence ID" value="NZ_CP011546.1"/>
</dbReference>
<accession>A0A0G3HFH0</accession>
<dbReference type="GO" id="GO:0004129">
    <property type="term" value="F:cytochrome-c oxidase activity"/>
    <property type="evidence" value="ECO:0007669"/>
    <property type="project" value="UniProtKB-EC"/>
</dbReference>
<reference evidence="13" key="2">
    <citation type="submission" date="2015-05" db="EMBL/GenBank/DDBJ databases">
        <title>Complete genome sequence of Corynebacterium uterequi DSM 45634, isolated from the uterus of a maiden mare.</title>
        <authorList>
            <person name="Ruckert C."/>
            <person name="Albersmeier A."/>
            <person name="Winkler A."/>
            <person name="Tauch A."/>
        </authorList>
    </citation>
    <scope>NUCLEOTIDE SEQUENCE [LARGE SCALE GENOMIC DNA]</scope>
    <source>
        <strain evidence="13">DSM 45634</strain>
    </source>
</reference>
<dbReference type="AlphaFoldDB" id="A0A0G3HFH0"/>
<evidence type="ECO:0000256" key="6">
    <source>
        <dbReference type="ARBA" id="ARBA00022967"/>
    </source>
</evidence>
<evidence type="ECO:0000256" key="10">
    <source>
        <dbReference type="PIRNR" id="PIRNR017385"/>
    </source>
</evidence>
<keyword evidence="4 10" id="KW-1003">Cell membrane</keyword>
<feature type="transmembrane region" description="Helical" evidence="11">
    <location>
        <begin position="41"/>
        <end position="63"/>
    </location>
</feature>
<comment type="function">
    <text evidence="1 10">Part of cytochrome c oxidase, its function is unknown.</text>
</comment>
<keyword evidence="5 11" id="KW-0812">Transmembrane</keyword>
<dbReference type="GO" id="GO:0022900">
    <property type="term" value="P:electron transport chain"/>
    <property type="evidence" value="ECO:0007669"/>
    <property type="project" value="InterPro"/>
</dbReference>
<dbReference type="KEGG" id="cut:CUTER_07530"/>
<dbReference type="GO" id="GO:0005886">
    <property type="term" value="C:plasma membrane"/>
    <property type="evidence" value="ECO:0007669"/>
    <property type="project" value="UniProtKB-SubCell"/>
</dbReference>
<comment type="catalytic activity">
    <reaction evidence="9 10">
        <text>4 Fe(II)-[cytochrome c] + O2 + 8 H(+)(in) = 4 Fe(III)-[cytochrome c] + 2 H2O + 4 H(+)(out)</text>
        <dbReference type="Rhea" id="RHEA:11436"/>
        <dbReference type="Rhea" id="RHEA-COMP:10350"/>
        <dbReference type="Rhea" id="RHEA-COMP:14399"/>
        <dbReference type="ChEBI" id="CHEBI:15377"/>
        <dbReference type="ChEBI" id="CHEBI:15378"/>
        <dbReference type="ChEBI" id="CHEBI:15379"/>
        <dbReference type="ChEBI" id="CHEBI:29033"/>
        <dbReference type="ChEBI" id="CHEBI:29034"/>
        <dbReference type="EC" id="7.1.1.9"/>
    </reaction>
</comment>
<keyword evidence="13" id="KW-1185">Reference proteome</keyword>
<dbReference type="EMBL" id="CP011546">
    <property type="protein sequence ID" value="AKK11495.1"/>
    <property type="molecule type" value="Genomic_DNA"/>
</dbReference>
<reference evidence="12 13" key="1">
    <citation type="journal article" date="2015" name="Genome Announc.">
        <title>Virulence Factor Genes Detected in the Complete Genome Sequence of Corynebacterium uterequi DSM 45634, Isolated from the Uterus of a Maiden Mare.</title>
        <authorList>
            <person name="Ruckert C."/>
            <person name="Kriete M."/>
            <person name="Jaenicke S."/>
            <person name="Winkler A."/>
            <person name="Tauch A."/>
        </authorList>
    </citation>
    <scope>NUCLEOTIDE SEQUENCE [LARGE SCALE GENOMIC DNA]</scope>
    <source>
        <strain evidence="12 13">DSM 45634</strain>
    </source>
</reference>
<evidence type="ECO:0000256" key="8">
    <source>
        <dbReference type="ARBA" id="ARBA00023136"/>
    </source>
</evidence>